<sequence>MLYEEDMFHPLNPESQIMDNNIVKKFMVSSTKKGFYSLKRKVNNNNVNVDVYASGGLGTNIRNAISGEYYYGFKVGTIKEDLFYKTSVSTSETGNESVLLFFENPEQYERHFYIQVDAEDKERWYSKYNEAKMKQK</sequence>
<evidence type="ECO:0000313" key="1">
    <source>
        <dbReference type="EMBL" id="QHT08032.1"/>
    </source>
</evidence>
<dbReference type="EMBL" id="MN739489">
    <property type="protein sequence ID" value="QHT08032.1"/>
    <property type="molecule type" value="Genomic_DNA"/>
</dbReference>
<proteinExistence type="predicted"/>
<organism evidence="1">
    <name type="scientific">viral metagenome</name>
    <dbReference type="NCBI Taxonomy" id="1070528"/>
    <lineage>
        <taxon>unclassified sequences</taxon>
        <taxon>metagenomes</taxon>
        <taxon>organismal metagenomes</taxon>
    </lineage>
</organism>
<name>A0A6C0CV52_9ZZZZ</name>
<dbReference type="AlphaFoldDB" id="A0A6C0CV52"/>
<accession>A0A6C0CV52</accession>
<protein>
    <submittedName>
        <fullName evidence="1">Uncharacterized protein</fullName>
    </submittedName>
</protein>
<reference evidence="1" key="1">
    <citation type="journal article" date="2020" name="Nature">
        <title>Giant virus diversity and host interactions through global metagenomics.</title>
        <authorList>
            <person name="Schulz F."/>
            <person name="Roux S."/>
            <person name="Paez-Espino D."/>
            <person name="Jungbluth S."/>
            <person name="Walsh D.A."/>
            <person name="Denef V.J."/>
            <person name="McMahon K.D."/>
            <person name="Konstantinidis K.T."/>
            <person name="Eloe-Fadrosh E.A."/>
            <person name="Kyrpides N.C."/>
            <person name="Woyke T."/>
        </authorList>
    </citation>
    <scope>NUCLEOTIDE SEQUENCE</scope>
    <source>
        <strain evidence="1">GVMAG-M-3300022752-39</strain>
    </source>
</reference>